<dbReference type="AlphaFoldDB" id="A0A412TUJ9"/>
<comment type="subcellular location">
    <subcellularLocation>
        <location evidence="1">Cell outer membrane</location>
    </subcellularLocation>
</comment>
<evidence type="ECO:0000313" key="8">
    <source>
        <dbReference type="EMBL" id="RGU57449.1"/>
    </source>
</evidence>
<evidence type="ECO:0000256" key="5">
    <source>
        <dbReference type="ARBA" id="ARBA00023237"/>
    </source>
</evidence>
<dbReference type="RefSeq" id="WP_022159434.1">
    <property type="nucleotide sequence ID" value="NZ_CABJFF010000001.1"/>
</dbReference>
<keyword evidence="3" id="KW-0732">Signal</keyword>
<dbReference type="Pfam" id="PF14322">
    <property type="entry name" value="SusD-like_3"/>
    <property type="match status" value="1"/>
</dbReference>
<reference evidence="8 9" key="1">
    <citation type="submission" date="2018-08" db="EMBL/GenBank/DDBJ databases">
        <title>A genome reference for cultivated species of the human gut microbiota.</title>
        <authorList>
            <person name="Zou Y."/>
            <person name="Xue W."/>
            <person name="Luo G."/>
        </authorList>
    </citation>
    <scope>NUCLEOTIDE SEQUENCE [LARGE SCALE GENOMIC DNA]</scope>
    <source>
        <strain evidence="8 9">AF16-14</strain>
    </source>
</reference>
<dbReference type="InterPro" id="IPR011990">
    <property type="entry name" value="TPR-like_helical_dom_sf"/>
</dbReference>
<dbReference type="PROSITE" id="PS51257">
    <property type="entry name" value="PROKAR_LIPOPROTEIN"/>
    <property type="match status" value="1"/>
</dbReference>
<comment type="similarity">
    <text evidence="2">Belongs to the SusD family.</text>
</comment>
<proteinExistence type="inferred from homology"/>
<name>A0A412TUJ9_9BACT</name>
<dbReference type="InterPro" id="IPR033985">
    <property type="entry name" value="SusD-like_N"/>
</dbReference>
<evidence type="ECO:0000256" key="1">
    <source>
        <dbReference type="ARBA" id="ARBA00004442"/>
    </source>
</evidence>
<evidence type="ECO:0000256" key="4">
    <source>
        <dbReference type="ARBA" id="ARBA00023136"/>
    </source>
</evidence>
<sequence length="486" mass="55699">MRTYSIYLILFLAGILASCEDFLDQSPKYNLTLENAVTDYNGAKNIINGMYSVIAKSSNFGGELAGRWASQAGVWNYNNPNYNMTYKEGSNDFGAIWQSWYGLVNSANAAVIALTNLDVKLYPSPETKEALIAEARCMRAWAYANLFWMFGHWWEADDCAYGILYRDQMSNLSNLQVPRITVGESYQKIFEDLEPGLKYLPDFTTPRYLSKQLAQVLKAKLLLNRGVMRGDVQDLKDALDLVLTVKKDAPGSWKMEADLAEMYEKGWESGEVLWTRYMGDITNCAWSEFTYSYAIGYNNTYYDIFDGWIKEDPRYTVVMDSVRAPETWDTKNVWALKKLYHGGRNDTPDAPYTAYYFRYAELYLMEAELKARLDDYSVADALAPLNEMRSKRTNPVLPALSASSKKELLRTIFREICVEQFLENGSEYFASLRFINDTDASPAQNKPWIYTLKQDVDFSADKYCWPIPEAERLKNKLVDQNPGLGK</sequence>
<feature type="domain" description="RagB/SusD" evidence="6">
    <location>
        <begin position="331"/>
        <end position="483"/>
    </location>
</feature>
<keyword evidence="4" id="KW-0472">Membrane</keyword>
<gene>
    <name evidence="8" type="ORF">DWW57_05665</name>
</gene>
<organism evidence="8 9">
    <name type="scientific">Odoribacter splanchnicus</name>
    <dbReference type="NCBI Taxonomy" id="28118"/>
    <lineage>
        <taxon>Bacteria</taxon>
        <taxon>Pseudomonadati</taxon>
        <taxon>Bacteroidota</taxon>
        <taxon>Bacteroidia</taxon>
        <taxon>Bacteroidales</taxon>
        <taxon>Odoribacteraceae</taxon>
        <taxon>Odoribacter</taxon>
    </lineage>
</organism>
<feature type="domain" description="SusD-like N-terminal" evidence="7">
    <location>
        <begin position="21"/>
        <end position="204"/>
    </location>
</feature>
<dbReference type="Pfam" id="PF07980">
    <property type="entry name" value="SusD_RagB"/>
    <property type="match status" value="1"/>
</dbReference>
<accession>A0A412TUJ9</accession>
<evidence type="ECO:0000256" key="3">
    <source>
        <dbReference type="ARBA" id="ARBA00022729"/>
    </source>
</evidence>
<dbReference type="Gene3D" id="1.25.40.390">
    <property type="match status" value="1"/>
</dbReference>
<evidence type="ECO:0000259" key="6">
    <source>
        <dbReference type="Pfam" id="PF07980"/>
    </source>
</evidence>
<comment type="caution">
    <text evidence="8">The sequence shown here is derived from an EMBL/GenBank/DDBJ whole genome shotgun (WGS) entry which is preliminary data.</text>
</comment>
<dbReference type="Proteomes" id="UP000284243">
    <property type="component" value="Unassembled WGS sequence"/>
</dbReference>
<evidence type="ECO:0000313" key="9">
    <source>
        <dbReference type="Proteomes" id="UP000284243"/>
    </source>
</evidence>
<dbReference type="InterPro" id="IPR012944">
    <property type="entry name" value="SusD_RagB_dom"/>
</dbReference>
<evidence type="ECO:0000259" key="7">
    <source>
        <dbReference type="Pfam" id="PF14322"/>
    </source>
</evidence>
<dbReference type="SUPFAM" id="SSF48452">
    <property type="entry name" value="TPR-like"/>
    <property type="match status" value="1"/>
</dbReference>
<evidence type="ECO:0000256" key="2">
    <source>
        <dbReference type="ARBA" id="ARBA00006275"/>
    </source>
</evidence>
<protein>
    <submittedName>
        <fullName evidence="8">RagB/SusD family nutrient uptake outer membrane protein</fullName>
    </submittedName>
</protein>
<dbReference type="GO" id="GO:0009279">
    <property type="term" value="C:cell outer membrane"/>
    <property type="evidence" value="ECO:0007669"/>
    <property type="project" value="UniProtKB-SubCell"/>
</dbReference>
<dbReference type="EMBL" id="QRYC01000005">
    <property type="protein sequence ID" value="RGU57449.1"/>
    <property type="molecule type" value="Genomic_DNA"/>
</dbReference>
<keyword evidence="5" id="KW-0998">Cell outer membrane</keyword>